<feature type="transmembrane region" description="Helical" evidence="1">
    <location>
        <begin position="214"/>
        <end position="234"/>
    </location>
</feature>
<reference evidence="2 3" key="1">
    <citation type="submission" date="2019-03" db="EMBL/GenBank/DDBJ databases">
        <authorList>
            <person name="Kim M.K.M."/>
        </authorList>
    </citation>
    <scope>NUCLEOTIDE SEQUENCE [LARGE SCALE GENOMIC DNA]</scope>
    <source>
        <strain evidence="2 3">18JY15-6</strain>
    </source>
</reference>
<keyword evidence="1" id="KW-0812">Transmembrane</keyword>
<comment type="similarity">
    <text evidence="1">Belongs to the SURF1 family.</text>
</comment>
<dbReference type="InterPro" id="IPR002994">
    <property type="entry name" value="Surf1/Shy1"/>
</dbReference>
<keyword evidence="3" id="KW-1185">Reference proteome</keyword>
<keyword evidence="1" id="KW-0472">Membrane</keyword>
<dbReference type="Pfam" id="PF02104">
    <property type="entry name" value="SURF1"/>
    <property type="match status" value="1"/>
</dbReference>
<dbReference type="CDD" id="cd06662">
    <property type="entry name" value="SURF1"/>
    <property type="match status" value="1"/>
</dbReference>
<dbReference type="AlphaFoldDB" id="A0A4R1CKK9"/>
<accession>A0A4R1CKK9</accession>
<name>A0A4R1CKK9_9ACTN</name>
<feature type="transmembrane region" description="Helical" evidence="1">
    <location>
        <begin position="16"/>
        <end position="36"/>
    </location>
</feature>
<dbReference type="OrthoDB" id="3266379at2"/>
<dbReference type="PROSITE" id="PS50895">
    <property type="entry name" value="SURF1"/>
    <property type="match status" value="1"/>
</dbReference>
<comment type="subcellular location">
    <subcellularLocation>
        <location evidence="1">Cell membrane</location>
        <topology evidence="1">Multi-pass membrane protein</topology>
    </subcellularLocation>
</comment>
<evidence type="ECO:0000313" key="2">
    <source>
        <dbReference type="EMBL" id="TCJ30538.1"/>
    </source>
</evidence>
<gene>
    <name evidence="2" type="ORF">EPD65_02915</name>
</gene>
<keyword evidence="1" id="KW-1133">Transmembrane helix</keyword>
<dbReference type="Proteomes" id="UP000295453">
    <property type="component" value="Unassembled WGS sequence"/>
</dbReference>
<evidence type="ECO:0000256" key="1">
    <source>
        <dbReference type="RuleBase" id="RU363076"/>
    </source>
</evidence>
<comment type="caution">
    <text evidence="2">The sequence shown here is derived from an EMBL/GenBank/DDBJ whole genome shotgun (WGS) entry which is preliminary data.</text>
</comment>
<evidence type="ECO:0000313" key="3">
    <source>
        <dbReference type="Proteomes" id="UP000295453"/>
    </source>
</evidence>
<keyword evidence="1" id="KW-1003">Cell membrane</keyword>
<protein>
    <recommendedName>
        <fullName evidence="1">SURF1-like protein</fullName>
    </recommendedName>
</protein>
<dbReference type="RefSeq" id="WP_131581663.1">
    <property type="nucleotide sequence ID" value="NZ_SJZJ01000003.1"/>
</dbReference>
<sequence length="260" mass="28509">MPPAPERRPHPLSPRYWGVHLLAVVLLAAAVMLGVWQLDAWKTKREAAVRDLTTVSAIPLAKAIGPDDPFPGQYVGQPVSFAGRWLPKSTFLVSGRERAGVEGYWVVTPVTVDGTKSAMPVVRGWTPSQSSVPAAPSGPMTLKGWLQPAEGTGEVDTDTTDDVLPQLRIADALHFVDQDLYGAYVIASDTDHGLDRAELDQLPPAPRFSAIRNLFYAIEWWFFGGFVVFMWWRWLMDDVLADPDADGEAADEGDEDDVPA</sequence>
<proteinExistence type="inferred from homology"/>
<organism evidence="2 3">
    <name type="scientific">Nocardioides jejuensis</name>
    <dbReference type="NCBI Taxonomy" id="2502782"/>
    <lineage>
        <taxon>Bacteria</taxon>
        <taxon>Bacillati</taxon>
        <taxon>Actinomycetota</taxon>
        <taxon>Actinomycetes</taxon>
        <taxon>Propionibacteriales</taxon>
        <taxon>Nocardioidaceae</taxon>
        <taxon>Nocardioides</taxon>
    </lineage>
</organism>
<dbReference type="EMBL" id="SJZJ01000003">
    <property type="protein sequence ID" value="TCJ30538.1"/>
    <property type="molecule type" value="Genomic_DNA"/>
</dbReference>
<dbReference type="GO" id="GO:0005886">
    <property type="term" value="C:plasma membrane"/>
    <property type="evidence" value="ECO:0007669"/>
    <property type="project" value="UniProtKB-SubCell"/>
</dbReference>